<dbReference type="PROSITE" id="PS51186">
    <property type="entry name" value="GNAT"/>
    <property type="match status" value="1"/>
</dbReference>
<evidence type="ECO:0000313" key="2">
    <source>
        <dbReference type="EMBL" id="MET2825507.1"/>
    </source>
</evidence>
<keyword evidence="3" id="KW-1185">Reference proteome</keyword>
<name>A0ABV2D662_9HYPH</name>
<dbReference type="Gene3D" id="3.40.630.30">
    <property type="match status" value="1"/>
</dbReference>
<evidence type="ECO:0000313" key="3">
    <source>
        <dbReference type="Proteomes" id="UP001548832"/>
    </source>
</evidence>
<organism evidence="2 3">
    <name type="scientific">Mesorhizobium shangrilense</name>
    <dbReference type="NCBI Taxonomy" id="460060"/>
    <lineage>
        <taxon>Bacteria</taxon>
        <taxon>Pseudomonadati</taxon>
        <taxon>Pseudomonadota</taxon>
        <taxon>Alphaproteobacteria</taxon>
        <taxon>Hyphomicrobiales</taxon>
        <taxon>Phyllobacteriaceae</taxon>
        <taxon>Mesorhizobium</taxon>
    </lineage>
</organism>
<dbReference type="CDD" id="cd04301">
    <property type="entry name" value="NAT_SF"/>
    <property type="match status" value="1"/>
</dbReference>
<dbReference type="Proteomes" id="UP001548832">
    <property type="component" value="Unassembled WGS sequence"/>
</dbReference>
<dbReference type="RefSeq" id="WP_354457601.1">
    <property type="nucleotide sequence ID" value="NZ_JBEWSZ010000001.1"/>
</dbReference>
<dbReference type="EMBL" id="JBEWSZ010000001">
    <property type="protein sequence ID" value="MET2825507.1"/>
    <property type="molecule type" value="Genomic_DNA"/>
</dbReference>
<keyword evidence="2" id="KW-0808">Transferase</keyword>
<comment type="caution">
    <text evidence="2">The sequence shown here is derived from an EMBL/GenBank/DDBJ whole genome shotgun (WGS) entry which is preliminary data.</text>
</comment>
<dbReference type="Gene3D" id="3.40.630.90">
    <property type="match status" value="1"/>
</dbReference>
<gene>
    <name evidence="2" type="ORF">ABVQ20_00790</name>
</gene>
<sequence>MKPTIRTLSLPELAELIDWAAAEGWNPGLDDAAAFQPADPLGFIGAFVGSEMVAAISAVAYGGDFGFIGLYICRPDMRGKGYGKAVWNAGMARLAGRTIGLDGVEAQLANYRRQGFRPAYETIRFSGRGAIPAVRREGLHAVTRQIVPDIIVPDIIAYDACCFPAPRHAFLQRWLLAPHHGLAAIGARGTTGYAVARRCRSGFKIGPLFADDLDTALHLLDGLSEACQGGDLHIDVPAENTPFIAALEASGFAPTFTTTRMYKGPAPALDASRIFGVTTLELG</sequence>
<dbReference type="EC" id="2.3.1.-" evidence="2"/>
<reference evidence="2 3" key="1">
    <citation type="submission" date="2024-06" db="EMBL/GenBank/DDBJ databases">
        <authorList>
            <person name="Kim D.-U."/>
        </authorList>
    </citation>
    <scope>NUCLEOTIDE SEQUENCE [LARGE SCALE GENOMIC DNA]</scope>
    <source>
        <strain evidence="2 3">KACC15460</strain>
    </source>
</reference>
<feature type="domain" description="N-acetyltransferase" evidence="1">
    <location>
        <begin position="3"/>
        <end position="138"/>
    </location>
</feature>
<dbReference type="InterPro" id="IPR016181">
    <property type="entry name" value="Acyl_CoA_acyltransferase"/>
</dbReference>
<dbReference type="Pfam" id="PF00583">
    <property type="entry name" value="Acetyltransf_1"/>
    <property type="match status" value="1"/>
</dbReference>
<protein>
    <submittedName>
        <fullName evidence="2">GNAT family N-acetyltransferase</fullName>
        <ecNumber evidence="2">2.3.1.-</ecNumber>
    </submittedName>
</protein>
<dbReference type="PANTHER" id="PTHR47237">
    <property type="entry name" value="SLL0310 PROTEIN"/>
    <property type="match status" value="1"/>
</dbReference>
<keyword evidence="2" id="KW-0012">Acyltransferase</keyword>
<dbReference type="PANTHER" id="PTHR47237:SF1">
    <property type="entry name" value="SLL0310 PROTEIN"/>
    <property type="match status" value="1"/>
</dbReference>
<proteinExistence type="predicted"/>
<dbReference type="SUPFAM" id="SSF55729">
    <property type="entry name" value="Acyl-CoA N-acyltransferases (Nat)"/>
    <property type="match status" value="1"/>
</dbReference>
<dbReference type="InterPro" id="IPR041496">
    <property type="entry name" value="YitH/HolE_GNAT"/>
</dbReference>
<dbReference type="Pfam" id="PF18014">
    <property type="entry name" value="Acetyltransf_18"/>
    <property type="match status" value="1"/>
</dbReference>
<accession>A0ABV2D662</accession>
<evidence type="ECO:0000259" key="1">
    <source>
        <dbReference type="PROSITE" id="PS51186"/>
    </source>
</evidence>
<dbReference type="InterPro" id="IPR000182">
    <property type="entry name" value="GNAT_dom"/>
</dbReference>
<dbReference type="GO" id="GO:0016746">
    <property type="term" value="F:acyltransferase activity"/>
    <property type="evidence" value="ECO:0007669"/>
    <property type="project" value="UniProtKB-KW"/>
</dbReference>
<dbReference type="InterPro" id="IPR052729">
    <property type="entry name" value="Acyl/Acetyltrans_Enzymes"/>
</dbReference>